<protein>
    <submittedName>
        <fullName evidence="1">Uncharacterized protein</fullName>
    </submittedName>
</protein>
<dbReference type="RefSeq" id="WP_188025538.1">
    <property type="nucleotide sequence ID" value="NZ_JACHGR010000002.1"/>
</dbReference>
<dbReference type="AlphaFoldDB" id="A0A841G738"/>
<evidence type="ECO:0000313" key="2">
    <source>
        <dbReference type="Proteomes" id="UP000585721"/>
    </source>
</evidence>
<dbReference type="EMBL" id="JACHGR010000002">
    <property type="protein sequence ID" value="MBB6054728.1"/>
    <property type="molecule type" value="Genomic_DNA"/>
</dbReference>
<accession>A0A841G738</accession>
<gene>
    <name evidence="1" type="ORF">HNR75_000600</name>
</gene>
<proteinExistence type="predicted"/>
<comment type="caution">
    <text evidence="1">The sequence shown here is derived from an EMBL/GenBank/DDBJ whole genome shotgun (WGS) entry which is preliminary data.</text>
</comment>
<name>A0A841G738_9GAMM</name>
<reference evidence="1 2" key="1">
    <citation type="submission" date="2020-08" db="EMBL/GenBank/DDBJ databases">
        <title>Genomic Encyclopedia of Type Strains, Phase IV (KMG-IV): sequencing the most valuable type-strain genomes for metagenomic binning, comparative biology and taxonomic classification.</title>
        <authorList>
            <person name="Goeker M."/>
        </authorList>
    </citation>
    <scope>NUCLEOTIDE SEQUENCE [LARGE SCALE GENOMIC DNA]</scope>
    <source>
        <strain evidence="1 2">DSM 22975</strain>
    </source>
</reference>
<dbReference type="Proteomes" id="UP000585721">
    <property type="component" value="Unassembled WGS sequence"/>
</dbReference>
<keyword evidence="2" id="KW-1185">Reference proteome</keyword>
<sequence>MELHNKAGDVTKLADDLTLEEVEEMGFTIDLCDTKFDPNEHWVANEDDQVHQEKKSRSGSNQK</sequence>
<organism evidence="1 2">
    <name type="scientific">Tolumonas osonensis</name>
    <dbReference type="NCBI Taxonomy" id="675874"/>
    <lineage>
        <taxon>Bacteria</taxon>
        <taxon>Pseudomonadati</taxon>
        <taxon>Pseudomonadota</taxon>
        <taxon>Gammaproteobacteria</taxon>
        <taxon>Aeromonadales</taxon>
        <taxon>Aeromonadaceae</taxon>
        <taxon>Tolumonas</taxon>
    </lineage>
</organism>
<evidence type="ECO:0000313" key="1">
    <source>
        <dbReference type="EMBL" id="MBB6054728.1"/>
    </source>
</evidence>